<reference evidence="3" key="1">
    <citation type="submission" date="2022-11" db="UniProtKB">
        <authorList>
            <consortium name="WormBaseParasite"/>
        </authorList>
    </citation>
    <scope>IDENTIFICATION</scope>
</reference>
<dbReference type="WBParaSite" id="nRc.2.0.1.t24982-RA">
    <property type="protein sequence ID" value="nRc.2.0.1.t24982-RA"/>
    <property type="gene ID" value="nRc.2.0.1.g24982"/>
</dbReference>
<evidence type="ECO:0000313" key="2">
    <source>
        <dbReference type="Proteomes" id="UP000887565"/>
    </source>
</evidence>
<dbReference type="AlphaFoldDB" id="A0A915JGB4"/>
<feature type="compositionally biased region" description="Basic and acidic residues" evidence="1">
    <location>
        <begin position="1"/>
        <end position="12"/>
    </location>
</feature>
<dbReference type="Proteomes" id="UP000887565">
    <property type="component" value="Unplaced"/>
</dbReference>
<protein>
    <submittedName>
        <fullName evidence="3">Uncharacterized protein</fullName>
    </submittedName>
</protein>
<sequence>MEKPKNFKRRADSAQNQNNNADQAPCLIGRIFVLNAALTSRIQYDFGAEFNFGPPLKNSKISGSGTEMIKLTEKTEKTLFAQFFEFWVYQYLGAESDPNPLIQNNRYDSRENHGDQGENLHADMYQKDAGIFVLYTAEKKE</sequence>
<evidence type="ECO:0000313" key="3">
    <source>
        <dbReference type="WBParaSite" id="nRc.2.0.1.t24982-RA"/>
    </source>
</evidence>
<accession>A0A915JGB4</accession>
<feature type="region of interest" description="Disordered" evidence="1">
    <location>
        <begin position="1"/>
        <end position="20"/>
    </location>
</feature>
<keyword evidence="2" id="KW-1185">Reference proteome</keyword>
<proteinExistence type="predicted"/>
<name>A0A915JGB4_ROMCU</name>
<evidence type="ECO:0000256" key="1">
    <source>
        <dbReference type="SAM" id="MobiDB-lite"/>
    </source>
</evidence>
<organism evidence="2 3">
    <name type="scientific">Romanomermis culicivorax</name>
    <name type="common">Nematode worm</name>
    <dbReference type="NCBI Taxonomy" id="13658"/>
    <lineage>
        <taxon>Eukaryota</taxon>
        <taxon>Metazoa</taxon>
        <taxon>Ecdysozoa</taxon>
        <taxon>Nematoda</taxon>
        <taxon>Enoplea</taxon>
        <taxon>Dorylaimia</taxon>
        <taxon>Mermithida</taxon>
        <taxon>Mermithoidea</taxon>
        <taxon>Mermithidae</taxon>
        <taxon>Romanomermis</taxon>
    </lineage>
</organism>